<evidence type="ECO:0000256" key="5">
    <source>
        <dbReference type="HAMAP-Rule" id="MF_00099"/>
    </source>
</evidence>
<evidence type="ECO:0000256" key="3">
    <source>
        <dbReference type="ARBA" id="ARBA00022801"/>
    </source>
</evidence>
<dbReference type="InterPro" id="IPR035909">
    <property type="entry name" value="CheB_C"/>
</dbReference>
<comment type="subcellular location">
    <subcellularLocation>
        <location evidence="5">Cytoplasm</location>
    </subcellularLocation>
</comment>
<reference evidence="10 11" key="1">
    <citation type="submission" date="2015-11" db="EMBL/GenBank/DDBJ databases">
        <authorList>
            <person name="Lin W."/>
        </authorList>
    </citation>
    <scope>NUCLEOTIDE SEQUENCE [LARGE SCALE GENOMIC DNA]</scope>
    <source>
        <strain evidence="10 11">HCH-1</strain>
    </source>
</reference>
<dbReference type="EMBL" id="LNQR01000036">
    <property type="protein sequence ID" value="KWT90170.1"/>
    <property type="molecule type" value="Genomic_DNA"/>
</dbReference>
<dbReference type="InterPro" id="IPR001789">
    <property type="entry name" value="Sig_transdc_resp-reg_receiver"/>
</dbReference>
<proteinExistence type="inferred from homology"/>
<comment type="catalytic activity">
    <reaction evidence="4 5">
        <text>[protein]-L-glutamate 5-O-methyl ester + H2O = L-glutamyl-[protein] + methanol + H(+)</text>
        <dbReference type="Rhea" id="RHEA:23236"/>
        <dbReference type="Rhea" id="RHEA-COMP:10208"/>
        <dbReference type="Rhea" id="RHEA-COMP:10311"/>
        <dbReference type="ChEBI" id="CHEBI:15377"/>
        <dbReference type="ChEBI" id="CHEBI:15378"/>
        <dbReference type="ChEBI" id="CHEBI:17790"/>
        <dbReference type="ChEBI" id="CHEBI:29973"/>
        <dbReference type="ChEBI" id="CHEBI:82795"/>
        <dbReference type="EC" id="3.1.1.61"/>
    </reaction>
</comment>
<dbReference type="GO" id="GO:0008984">
    <property type="term" value="F:protein-glutamate methylesterase activity"/>
    <property type="evidence" value="ECO:0007669"/>
    <property type="project" value="UniProtKB-EC"/>
</dbReference>
<organism evidence="10 11">
    <name type="scientific">Candidatus Magnetominusculus xianensis</name>
    <dbReference type="NCBI Taxonomy" id="1748249"/>
    <lineage>
        <taxon>Bacteria</taxon>
        <taxon>Pseudomonadati</taxon>
        <taxon>Nitrospirota</taxon>
        <taxon>Nitrospiria</taxon>
        <taxon>Nitrospirales</taxon>
        <taxon>Nitrospiraceae</taxon>
        <taxon>Candidatus Magnetominusculus</taxon>
    </lineage>
</organism>
<keyword evidence="5 7" id="KW-0597">Phosphoprotein</keyword>
<evidence type="ECO:0000256" key="2">
    <source>
        <dbReference type="ARBA" id="ARBA00022500"/>
    </source>
</evidence>
<comment type="catalytic activity">
    <reaction evidence="5">
        <text>L-glutaminyl-[protein] + H2O = L-glutamyl-[protein] + NH4(+)</text>
        <dbReference type="Rhea" id="RHEA:16441"/>
        <dbReference type="Rhea" id="RHEA-COMP:10207"/>
        <dbReference type="Rhea" id="RHEA-COMP:10208"/>
        <dbReference type="ChEBI" id="CHEBI:15377"/>
        <dbReference type="ChEBI" id="CHEBI:28938"/>
        <dbReference type="ChEBI" id="CHEBI:29973"/>
        <dbReference type="ChEBI" id="CHEBI:30011"/>
        <dbReference type="EC" id="3.5.1.44"/>
    </reaction>
</comment>
<evidence type="ECO:0000256" key="1">
    <source>
        <dbReference type="ARBA" id="ARBA00022490"/>
    </source>
</evidence>
<feature type="domain" description="CheB-type methylesterase" evidence="9">
    <location>
        <begin position="181"/>
        <end position="361"/>
    </location>
</feature>
<dbReference type="SUPFAM" id="SSF52738">
    <property type="entry name" value="Methylesterase CheB, C-terminal domain"/>
    <property type="match status" value="1"/>
</dbReference>
<dbReference type="SMART" id="SM00448">
    <property type="entry name" value="REC"/>
    <property type="match status" value="1"/>
</dbReference>
<comment type="PTM">
    <text evidence="5">Phosphorylated by CheA. Phosphorylation of the N-terminal regulatory domain activates the methylesterase activity.</text>
</comment>
<evidence type="ECO:0000259" key="9">
    <source>
        <dbReference type="PROSITE" id="PS50122"/>
    </source>
</evidence>
<keyword evidence="1 5" id="KW-0963">Cytoplasm</keyword>
<dbReference type="InterPro" id="IPR011006">
    <property type="entry name" value="CheY-like_superfamily"/>
</dbReference>
<evidence type="ECO:0000256" key="4">
    <source>
        <dbReference type="ARBA" id="ARBA00048267"/>
    </source>
</evidence>
<dbReference type="InterPro" id="IPR000673">
    <property type="entry name" value="Sig_transdc_resp-reg_Me-estase"/>
</dbReference>
<feature type="domain" description="Response regulatory" evidence="8">
    <location>
        <begin position="10"/>
        <end position="128"/>
    </location>
</feature>
<keyword evidence="11" id="KW-1185">Reference proteome</keyword>
<name>A0ABR5SKI1_9BACT</name>
<gene>
    <name evidence="5" type="primary">cheB</name>
    <name evidence="10" type="ORF">ASN18_1177</name>
</gene>
<dbReference type="HAMAP" id="MF_00099">
    <property type="entry name" value="CheB_chemtxs"/>
    <property type="match status" value="1"/>
</dbReference>
<protein>
    <recommendedName>
        <fullName evidence="5">Protein-glutamate methylesterase/protein-glutamine glutaminase</fullName>
        <ecNumber evidence="5">3.1.1.61</ecNumber>
        <ecNumber evidence="5">3.5.1.44</ecNumber>
    </recommendedName>
</protein>
<evidence type="ECO:0000313" key="10">
    <source>
        <dbReference type="EMBL" id="KWT90170.1"/>
    </source>
</evidence>
<feature type="active site" evidence="5 6">
    <location>
        <position position="313"/>
    </location>
</feature>
<comment type="similarity">
    <text evidence="5">Belongs to the CheB family.</text>
</comment>
<feature type="active site" evidence="5 6">
    <location>
        <position position="193"/>
    </location>
</feature>
<dbReference type="PIRSF" id="PIRSF000876">
    <property type="entry name" value="RR_chemtxs_CheB"/>
    <property type="match status" value="1"/>
</dbReference>
<dbReference type="Proteomes" id="UP000060487">
    <property type="component" value="Unassembled WGS sequence"/>
</dbReference>
<dbReference type="SUPFAM" id="SSF52172">
    <property type="entry name" value="CheY-like"/>
    <property type="match status" value="1"/>
</dbReference>
<evidence type="ECO:0000256" key="6">
    <source>
        <dbReference type="PROSITE-ProRule" id="PRU00050"/>
    </source>
</evidence>
<dbReference type="Gene3D" id="3.40.50.2300">
    <property type="match status" value="1"/>
</dbReference>
<evidence type="ECO:0000256" key="7">
    <source>
        <dbReference type="PROSITE-ProRule" id="PRU00169"/>
    </source>
</evidence>
<dbReference type="Pfam" id="PF01339">
    <property type="entry name" value="CheB_methylest"/>
    <property type="match status" value="1"/>
</dbReference>
<feature type="active site" evidence="5 6">
    <location>
        <position position="220"/>
    </location>
</feature>
<dbReference type="EC" id="3.5.1.44" evidence="5"/>
<sequence>MITAVNKRIKVLIVDDSPVAVEVLKRVLASSDEIEVIGTARHGKEALEMIPRLRPGVICTDLHMPLMNGFEFVKEVMARHPLPILVISVSVCEGNDDNVFQLLAAGAIDVFPKPRGVLLGQSAKFSADLIAKIKVLSGVVPFRKIKKHGIAALTPQAHGGMVAIPKPCAENYDVLPHIEALISRLKMIVIGASTGGPQAIETILKELPADFSIPIVCVQHISEGFMASLVDWLKGCCKLNVTIAQNNEKAIAGNIYFAPDNRHLKIDKSGAFVLSNDPPEGGHKPSITLTMRSFTEHYMGGVLGVLLTGMGRDGADGMLAISQAGGATVVQDKESSIVFGMPDQAIKLGAAKYVLDVNKIGRFLAKIECIEKNQAGDNR</sequence>
<dbReference type="PROSITE" id="PS50122">
    <property type="entry name" value="CHEB"/>
    <property type="match status" value="1"/>
</dbReference>
<dbReference type="InterPro" id="IPR008248">
    <property type="entry name" value="CheB-like"/>
</dbReference>
<keyword evidence="3 5" id="KW-0378">Hydrolase</keyword>
<evidence type="ECO:0000259" key="8">
    <source>
        <dbReference type="PROSITE" id="PS50110"/>
    </source>
</evidence>
<dbReference type="CDD" id="cd16432">
    <property type="entry name" value="CheB_Rec"/>
    <property type="match status" value="1"/>
</dbReference>
<dbReference type="RefSeq" id="WP_085051820.1">
    <property type="nucleotide sequence ID" value="NZ_LNQR01000036.1"/>
</dbReference>
<dbReference type="CDD" id="cd17541">
    <property type="entry name" value="REC_CheB-like"/>
    <property type="match status" value="1"/>
</dbReference>
<comment type="domain">
    <text evidence="5">Contains a C-terminal catalytic domain, and an N-terminal region which modulates catalytic activity.</text>
</comment>
<keyword evidence="2 5" id="KW-0145">Chemotaxis</keyword>
<dbReference type="PROSITE" id="PS50110">
    <property type="entry name" value="RESPONSE_REGULATORY"/>
    <property type="match status" value="1"/>
</dbReference>
<evidence type="ECO:0000313" key="11">
    <source>
        <dbReference type="Proteomes" id="UP000060487"/>
    </source>
</evidence>
<dbReference type="Pfam" id="PF00072">
    <property type="entry name" value="Response_reg"/>
    <property type="match status" value="1"/>
</dbReference>
<dbReference type="PANTHER" id="PTHR42872:SF6">
    <property type="entry name" value="PROTEIN-GLUTAMATE METHYLESTERASE_PROTEIN-GLUTAMINE GLUTAMINASE"/>
    <property type="match status" value="1"/>
</dbReference>
<dbReference type="EC" id="3.1.1.61" evidence="5"/>
<dbReference type="Gene3D" id="3.40.50.180">
    <property type="entry name" value="Methylesterase CheB, C-terminal domain"/>
    <property type="match status" value="1"/>
</dbReference>
<comment type="function">
    <text evidence="5">Involved in chemotaxis. Part of a chemotaxis signal transduction system that modulates chemotaxis in response to various stimuli. Catalyzes the demethylation of specific methylglutamate residues introduced into the chemoreceptors (methyl-accepting chemotaxis proteins or MCP) by CheR. Also mediates the irreversible deamidation of specific glutamine residues to glutamic acid.</text>
</comment>
<dbReference type="NCBIfam" id="NF001965">
    <property type="entry name" value="PRK00742.1"/>
    <property type="match status" value="1"/>
</dbReference>
<accession>A0ABR5SKI1</accession>
<feature type="modified residue" description="4-aspartylphosphate" evidence="5 7">
    <location>
        <position position="61"/>
    </location>
</feature>
<comment type="caution">
    <text evidence="10">The sequence shown here is derived from an EMBL/GenBank/DDBJ whole genome shotgun (WGS) entry which is preliminary data.</text>
</comment>
<dbReference type="PANTHER" id="PTHR42872">
    <property type="entry name" value="PROTEIN-GLUTAMATE METHYLESTERASE/PROTEIN-GLUTAMINE GLUTAMINASE"/>
    <property type="match status" value="1"/>
</dbReference>